<dbReference type="AlphaFoldDB" id="A0A6M3MGF9"/>
<accession>A0A6M3MGF9</accession>
<organism evidence="2">
    <name type="scientific">viral metagenome</name>
    <dbReference type="NCBI Taxonomy" id="1070528"/>
    <lineage>
        <taxon>unclassified sequences</taxon>
        <taxon>metagenomes</taxon>
        <taxon>organismal metagenomes</taxon>
    </lineage>
</organism>
<evidence type="ECO:0000313" key="1">
    <source>
        <dbReference type="EMBL" id="QJB00609.1"/>
    </source>
</evidence>
<dbReference type="EMBL" id="MT143889">
    <property type="protein sequence ID" value="QJB04733.1"/>
    <property type="molecule type" value="Genomic_DNA"/>
</dbReference>
<sequence length="180" mass="20511">MERTESEKKLKEIQLTIGLPVKLSDVEKEKFTETFASLKTWMDDGLEAILEMNRDQAYRYIKLLIDGLRKVDVDFVAGVDSRPLKKPPELEQPKVEEPIIPVVRPTKEQVDGWIEELTPKARRIAIEHVDCIKDYLDPDGPGIDVICNHCSKDELAQCIRNADPSFEDAGSIFMRVQTEG</sequence>
<evidence type="ECO:0000313" key="2">
    <source>
        <dbReference type="EMBL" id="QJB04733.1"/>
    </source>
</evidence>
<proteinExistence type="predicted"/>
<protein>
    <submittedName>
        <fullName evidence="2">Uncharacterized protein</fullName>
    </submittedName>
</protein>
<gene>
    <name evidence="1" type="ORF">MM171A00331_0026</name>
    <name evidence="2" type="ORF">MM171B00210_0044</name>
</gene>
<dbReference type="EMBL" id="MT143697">
    <property type="protein sequence ID" value="QJB00609.1"/>
    <property type="molecule type" value="Genomic_DNA"/>
</dbReference>
<reference evidence="2" key="1">
    <citation type="submission" date="2020-03" db="EMBL/GenBank/DDBJ databases">
        <title>The deep terrestrial virosphere.</title>
        <authorList>
            <person name="Holmfeldt K."/>
            <person name="Nilsson E."/>
            <person name="Simone D."/>
            <person name="Lopez-Fernandez M."/>
            <person name="Wu X."/>
            <person name="de Brujin I."/>
            <person name="Lundin D."/>
            <person name="Andersson A."/>
            <person name="Bertilsson S."/>
            <person name="Dopson M."/>
        </authorList>
    </citation>
    <scope>NUCLEOTIDE SEQUENCE</scope>
    <source>
        <strain evidence="1">MM171A00331</strain>
        <strain evidence="2">MM171B00210</strain>
    </source>
</reference>
<name>A0A6M3MGF9_9ZZZZ</name>